<protein>
    <submittedName>
        <fullName evidence="1">Uncharacterized protein</fullName>
    </submittedName>
</protein>
<dbReference type="Proteomes" id="UP000825701">
    <property type="component" value="Chromosome"/>
</dbReference>
<proteinExistence type="predicted"/>
<name>A0A9E6RFE6_9HYPH</name>
<dbReference type="EMBL" id="CP081869">
    <property type="protein sequence ID" value="QZO02574.1"/>
    <property type="molecule type" value="Genomic_DNA"/>
</dbReference>
<dbReference type="KEGG" id="cmet:K6K41_08140"/>
<evidence type="ECO:0000313" key="2">
    <source>
        <dbReference type="Proteomes" id="UP000825701"/>
    </source>
</evidence>
<accession>A0A9E6RFE6</accession>
<evidence type="ECO:0000313" key="1">
    <source>
        <dbReference type="EMBL" id="QZO02574.1"/>
    </source>
</evidence>
<gene>
    <name evidence="1" type="ORF">K6K41_08140</name>
</gene>
<organism evidence="1 2">
    <name type="scientific">Chenggangzhangella methanolivorans</name>
    <dbReference type="NCBI Taxonomy" id="1437009"/>
    <lineage>
        <taxon>Bacteria</taxon>
        <taxon>Pseudomonadati</taxon>
        <taxon>Pseudomonadota</taxon>
        <taxon>Alphaproteobacteria</taxon>
        <taxon>Hyphomicrobiales</taxon>
        <taxon>Methylopilaceae</taxon>
        <taxon>Chenggangzhangella</taxon>
    </lineage>
</organism>
<sequence length="62" mass="6469">MAPQPSDPVLAAAQSTAPRKSTLMRIATVIPLRRTMGTMCLLALAASPKASASRACCRSPRS</sequence>
<reference evidence="1" key="1">
    <citation type="submission" date="2021-08" db="EMBL/GenBank/DDBJ databases">
        <authorList>
            <person name="Zhang H."/>
            <person name="Xu M."/>
            <person name="Yu Z."/>
            <person name="Yang L."/>
            <person name="Cai Y."/>
        </authorList>
    </citation>
    <scope>NUCLEOTIDE SEQUENCE</scope>
    <source>
        <strain evidence="1">CHL1</strain>
    </source>
</reference>
<dbReference type="AlphaFoldDB" id="A0A9E6RFE6"/>
<keyword evidence="2" id="KW-1185">Reference proteome</keyword>
<dbReference type="RefSeq" id="WP_261404679.1">
    <property type="nucleotide sequence ID" value="NZ_CP081869.1"/>
</dbReference>